<feature type="transmembrane region" description="Helical" evidence="1">
    <location>
        <begin position="57"/>
        <end position="80"/>
    </location>
</feature>
<feature type="domain" description="DUF112" evidence="2">
    <location>
        <begin position="17"/>
        <end position="440"/>
    </location>
</feature>
<feature type="transmembrane region" description="Helical" evidence="1">
    <location>
        <begin position="143"/>
        <end position="176"/>
    </location>
</feature>
<dbReference type="EMBL" id="FNGH01000002">
    <property type="protein sequence ID" value="SDK97979.1"/>
    <property type="molecule type" value="Genomic_DNA"/>
</dbReference>
<accession>A0A1G9GBC7</accession>
<feature type="transmembrane region" description="Helical" evidence="1">
    <location>
        <begin position="358"/>
        <end position="379"/>
    </location>
</feature>
<keyword evidence="1" id="KW-0812">Transmembrane</keyword>
<feature type="transmembrane region" description="Helical" evidence="1">
    <location>
        <begin position="260"/>
        <end position="284"/>
    </location>
</feature>
<dbReference type="InterPro" id="IPR002823">
    <property type="entry name" value="DUF112_TM"/>
</dbReference>
<keyword evidence="1" id="KW-0472">Membrane</keyword>
<keyword evidence="1" id="KW-1133">Transmembrane helix</keyword>
<reference evidence="4" key="1">
    <citation type="submission" date="2016-10" db="EMBL/GenBank/DDBJ databases">
        <authorList>
            <person name="Varghese N."/>
            <person name="Submissions S."/>
        </authorList>
    </citation>
    <scope>NUCLEOTIDE SEQUENCE [LARGE SCALE GENOMIC DNA]</scope>
    <source>
        <strain evidence="4">AAP</strain>
    </source>
</reference>
<feature type="transmembrane region" description="Helical" evidence="1">
    <location>
        <begin position="14"/>
        <end position="45"/>
    </location>
</feature>
<dbReference type="PANTHER" id="PTHR35342">
    <property type="entry name" value="TRICARBOXYLIC TRANSPORT PROTEIN"/>
    <property type="match status" value="1"/>
</dbReference>
<feature type="transmembrane region" description="Helical" evidence="1">
    <location>
        <begin position="196"/>
        <end position="216"/>
    </location>
</feature>
<keyword evidence="4" id="KW-1185">Reference proteome</keyword>
<evidence type="ECO:0000313" key="4">
    <source>
        <dbReference type="Proteomes" id="UP000199107"/>
    </source>
</evidence>
<dbReference type="Pfam" id="PF01970">
    <property type="entry name" value="TctA"/>
    <property type="match status" value="1"/>
</dbReference>
<feature type="transmembrane region" description="Helical" evidence="1">
    <location>
        <begin position="105"/>
        <end position="131"/>
    </location>
</feature>
<dbReference type="STRING" id="48727.SAMN05192555_10290"/>
<sequence length="505" mass="51915">MDLLNGVLNLAHPIVFLAMAVGVAWGIICGALPGLGATLGIALLIPFTYGVDPNVALPMLAGVYAGSIYGGGITAILLGVPGTSADAATVFDGHPMAKKGMANKALTASVTASAVGGMISALALLLLAPPLARFSLAFGPHEYFLIAIFGLTVIAALAPTSIILGLMGGALGLLLGTVGIDPIVGDMRYTFGQVPLYDGLPLIPMLLGLFAFPRALELGLDVIQGRAKTLSSAGSSSNGGPKISWAEMWSSRRTYIRSSLLGTLIGIIPGAGANIACFVGYAAAKRASKDPRSFGTGNPDGVIASESSNNGTCSASLVPLLTLSLPGSPTAAVILGALMIHGMTPGAELFTRHAETTYTFIAAGFFCNVIMLGMGWYGSRWFGSIVRIPTAILAPAMLLIAFVGAYAARQQVFDIGLMVTIGLVAIWLAKVGVPIAAVLLGAILGPMAEAGLRRAMVISGGDPLSFFTRPLSVVLIILTVLAIFAGWQMTKRMKVLEESVSVEKS</sequence>
<feature type="transmembrane region" description="Helical" evidence="1">
    <location>
        <begin position="415"/>
        <end position="444"/>
    </location>
</feature>
<evidence type="ECO:0000256" key="1">
    <source>
        <dbReference type="SAM" id="Phobius"/>
    </source>
</evidence>
<dbReference type="Proteomes" id="UP000199107">
    <property type="component" value="Unassembled WGS sequence"/>
</dbReference>
<proteinExistence type="predicted"/>
<dbReference type="PANTHER" id="PTHR35342:SF5">
    <property type="entry name" value="TRICARBOXYLIC TRANSPORT PROTEIN"/>
    <property type="match status" value="1"/>
</dbReference>
<organism evidence="3 4">
    <name type="scientific">Franzmannia pantelleriensis</name>
    <dbReference type="NCBI Taxonomy" id="48727"/>
    <lineage>
        <taxon>Bacteria</taxon>
        <taxon>Pseudomonadati</taxon>
        <taxon>Pseudomonadota</taxon>
        <taxon>Gammaproteobacteria</taxon>
        <taxon>Oceanospirillales</taxon>
        <taxon>Halomonadaceae</taxon>
        <taxon>Franzmannia</taxon>
    </lineage>
</organism>
<protein>
    <submittedName>
        <fullName evidence="3">Putative tricarboxylic transport membrane protein</fullName>
    </submittedName>
</protein>
<name>A0A1G9GBC7_9GAMM</name>
<feature type="transmembrane region" description="Helical" evidence="1">
    <location>
        <begin position="385"/>
        <end position="408"/>
    </location>
</feature>
<evidence type="ECO:0000259" key="2">
    <source>
        <dbReference type="Pfam" id="PF01970"/>
    </source>
</evidence>
<evidence type="ECO:0000313" key="3">
    <source>
        <dbReference type="EMBL" id="SDK97979.1"/>
    </source>
</evidence>
<feature type="transmembrane region" description="Helical" evidence="1">
    <location>
        <begin position="317"/>
        <end position="338"/>
    </location>
</feature>
<gene>
    <name evidence="3" type="ORF">SAMN05192555_10290</name>
</gene>
<dbReference type="AlphaFoldDB" id="A0A1G9GBC7"/>
<feature type="transmembrane region" description="Helical" evidence="1">
    <location>
        <begin position="464"/>
        <end position="487"/>
    </location>
</feature>